<dbReference type="AntiFam" id="ANF00020">
    <property type="entry name" value="tRNA translation"/>
</dbReference>
<feature type="non-terminal residue" evidence="1">
    <location>
        <position position="80"/>
    </location>
</feature>
<evidence type="ECO:0000313" key="2">
    <source>
        <dbReference type="Proteomes" id="UP000198515"/>
    </source>
</evidence>
<dbReference type="EMBL" id="FMBC01000054">
    <property type="protein sequence ID" value="SCC63931.1"/>
    <property type="molecule type" value="Genomic_DNA"/>
</dbReference>
<reference evidence="2" key="1">
    <citation type="submission" date="2016-08" db="EMBL/GenBank/DDBJ databases">
        <authorList>
            <person name="Varghese N."/>
            <person name="Submissions Spin"/>
        </authorList>
    </citation>
    <scope>NUCLEOTIDE SEQUENCE [LARGE SCALE GENOMIC DNA]</scope>
    <source>
        <strain evidence="2">REICA_142</strain>
    </source>
</reference>
<organism evidence="1 2">
    <name type="scientific">Kosakonia oryziphila</name>
    <dbReference type="NCBI Taxonomy" id="1005667"/>
    <lineage>
        <taxon>Bacteria</taxon>
        <taxon>Pseudomonadati</taxon>
        <taxon>Pseudomonadota</taxon>
        <taxon>Gammaproteobacteria</taxon>
        <taxon>Enterobacterales</taxon>
        <taxon>Enterobacteriaceae</taxon>
        <taxon>Kosakonia</taxon>
    </lineage>
</organism>
<evidence type="ECO:0000313" key="1">
    <source>
        <dbReference type="EMBL" id="SCC63931.1"/>
    </source>
</evidence>
<keyword evidence="2" id="KW-1185">Reference proteome</keyword>
<protein>
    <submittedName>
        <fullName evidence="1">Uncharacterized protein</fullName>
    </submittedName>
</protein>
<dbReference type="AlphaFoldDB" id="A0A1C4G837"/>
<proteinExistence type="predicted"/>
<gene>
    <name evidence="1" type="ORF">GA0061070_10541</name>
</gene>
<accession>A0A1C4G837</accession>
<name>A0A1C4G837_9ENTR</name>
<dbReference type="Proteomes" id="UP000198515">
    <property type="component" value="Unassembled WGS sequence"/>
</dbReference>
<sequence>MSWIKAGKKSLKWWWGKDYSALKRLTLRVVACGNALSRCSSRTLKSMTADLQSAPFGRSGTPPRGYYTAVMVQEGRIIRS</sequence>